<evidence type="ECO:0000256" key="4">
    <source>
        <dbReference type="ARBA" id="ARBA00022842"/>
    </source>
</evidence>
<feature type="domain" description="Terpene synthase N-terminal" evidence="6">
    <location>
        <begin position="378"/>
        <end position="584"/>
    </location>
</feature>
<dbReference type="FunFam" id="1.50.10.130:FF:000002">
    <property type="entry name" value="Ent-copalyl diphosphate synthase, chloroplastic"/>
    <property type="match status" value="1"/>
</dbReference>
<dbReference type="InterPro" id="IPR008930">
    <property type="entry name" value="Terpenoid_cyclase/PrenylTrfase"/>
</dbReference>
<evidence type="ECO:0000256" key="5">
    <source>
        <dbReference type="SAM" id="MobiDB-lite"/>
    </source>
</evidence>
<evidence type="ECO:0000259" key="6">
    <source>
        <dbReference type="Pfam" id="PF01397"/>
    </source>
</evidence>
<dbReference type="Gene3D" id="1.50.10.130">
    <property type="entry name" value="Terpene synthase, N-terminal domain"/>
    <property type="match status" value="1"/>
</dbReference>
<proteinExistence type="predicted"/>
<keyword evidence="4" id="KW-0460">Magnesium</keyword>
<dbReference type="GO" id="GO:0010333">
    <property type="term" value="F:terpene synthase activity"/>
    <property type="evidence" value="ECO:0007669"/>
    <property type="project" value="InterPro"/>
</dbReference>
<organism evidence="9">
    <name type="scientific">Selaginella moellendorffii</name>
    <name type="common">Spikemoss</name>
    <dbReference type="NCBI Taxonomy" id="88036"/>
    <lineage>
        <taxon>Eukaryota</taxon>
        <taxon>Viridiplantae</taxon>
        <taxon>Streptophyta</taxon>
        <taxon>Embryophyta</taxon>
        <taxon>Tracheophyta</taxon>
        <taxon>Lycopodiopsida</taxon>
        <taxon>Selaginellales</taxon>
        <taxon>Selaginellaceae</taxon>
        <taxon>Selaginella</taxon>
    </lineage>
</organism>
<dbReference type="AlphaFoldDB" id="D8QQZ0"/>
<dbReference type="CDD" id="cd00684">
    <property type="entry name" value="Terpene_cyclase_plant_C1"/>
    <property type="match status" value="1"/>
</dbReference>
<evidence type="ECO:0000313" key="8">
    <source>
        <dbReference type="EMBL" id="EFJ37888.1"/>
    </source>
</evidence>
<evidence type="ECO:0000313" key="9">
    <source>
        <dbReference type="Proteomes" id="UP000001514"/>
    </source>
</evidence>
<dbReference type="OMA" id="KEYIHLM"/>
<dbReference type="Pfam" id="PF01397">
    <property type="entry name" value="Terpene_synth"/>
    <property type="match status" value="1"/>
</dbReference>
<dbReference type="InterPro" id="IPR005630">
    <property type="entry name" value="Terpene_synthase_metal-bd"/>
</dbReference>
<evidence type="ECO:0000259" key="7">
    <source>
        <dbReference type="Pfam" id="PF03936"/>
    </source>
</evidence>
<dbReference type="InterPro" id="IPR008949">
    <property type="entry name" value="Isoprenoid_synthase_dom_sf"/>
</dbReference>
<dbReference type="EMBL" id="GL377565">
    <property type="protein sequence ID" value="EFJ37888.1"/>
    <property type="molecule type" value="Genomic_DNA"/>
</dbReference>
<feature type="domain" description="Terpene synthase metal-binding" evidence="7">
    <location>
        <begin position="659"/>
        <end position="882"/>
    </location>
</feature>
<evidence type="ECO:0000256" key="3">
    <source>
        <dbReference type="ARBA" id="ARBA00022723"/>
    </source>
</evidence>
<evidence type="ECO:0000256" key="1">
    <source>
        <dbReference type="ARBA" id="ARBA00001946"/>
    </source>
</evidence>
<keyword evidence="9" id="KW-1185">Reference proteome</keyword>
<protein>
    <submittedName>
        <fullName evidence="8">Copalyl diphosphate synthase</fullName>
    </submittedName>
</protein>
<dbReference type="GO" id="GO:0000287">
    <property type="term" value="F:magnesium ion binding"/>
    <property type="evidence" value="ECO:0007669"/>
    <property type="project" value="InterPro"/>
</dbReference>
<dbReference type="Pfam" id="PF03936">
    <property type="entry name" value="Terpene_synth_C"/>
    <property type="match status" value="1"/>
</dbReference>
<gene>
    <name evidence="8" type="primary">CPS</name>
    <name evidence="8" type="ORF">SELMODRAFT_402532</name>
</gene>
<accession>D8QQZ0</accession>
<comment type="pathway">
    <text evidence="2">Secondary metabolite biosynthesis; terpenoid biosynthesis.</text>
</comment>
<name>D8QQZ0_SELML</name>
<dbReference type="PANTHER" id="PTHR31739">
    <property type="entry name" value="ENT-COPALYL DIPHOSPHATE SYNTHASE, CHLOROPLASTIC"/>
    <property type="match status" value="1"/>
</dbReference>
<dbReference type="InterPro" id="IPR044814">
    <property type="entry name" value="Terpene_cyclase_plant_C1"/>
</dbReference>
<dbReference type="SUPFAM" id="SSF48239">
    <property type="entry name" value="Terpenoid cyclases/Protein prenyltransferases"/>
    <property type="match status" value="2"/>
</dbReference>
<dbReference type="SFLD" id="SFLDG01014">
    <property type="entry name" value="Terpene_Cyclase_Like_1_N-term"/>
    <property type="match status" value="1"/>
</dbReference>
<keyword evidence="3" id="KW-0479">Metal-binding</keyword>
<dbReference type="SUPFAM" id="SSF48576">
    <property type="entry name" value="Terpenoid synthases"/>
    <property type="match status" value="1"/>
</dbReference>
<comment type="cofactor">
    <cofactor evidence="1">
        <name>Mg(2+)</name>
        <dbReference type="ChEBI" id="CHEBI:18420"/>
    </cofactor>
</comment>
<evidence type="ECO:0000256" key="2">
    <source>
        <dbReference type="ARBA" id="ARBA00004721"/>
    </source>
</evidence>
<dbReference type="Proteomes" id="UP000001514">
    <property type="component" value="Unassembled WGS sequence"/>
</dbReference>
<feature type="compositionally biased region" description="Basic residues" evidence="5">
    <location>
        <begin position="989"/>
        <end position="1001"/>
    </location>
</feature>
<dbReference type="InterPro" id="IPR036965">
    <property type="entry name" value="Terpene_synth_N_sf"/>
</dbReference>
<dbReference type="InterPro" id="IPR001906">
    <property type="entry name" value="Terpene_synth_N"/>
</dbReference>
<dbReference type="PANTHER" id="PTHR31739:SF4">
    <property type="entry name" value="ENT-COPALYL DIPHOSPHATE SYNTHASE, CHLOROPLASTIC"/>
    <property type="match status" value="1"/>
</dbReference>
<dbReference type="SFLD" id="SFLDG01605">
    <property type="entry name" value="Terpene_Cyclase_Like_1_N-term"/>
    <property type="match status" value="1"/>
</dbReference>
<dbReference type="GO" id="GO:0016102">
    <property type="term" value="P:diterpenoid biosynthetic process"/>
    <property type="evidence" value="ECO:0007669"/>
    <property type="project" value="InterPro"/>
</dbReference>
<dbReference type="Gramene" id="EFJ37888">
    <property type="protein sequence ID" value="EFJ37888"/>
    <property type="gene ID" value="SELMODRAFT_402532"/>
</dbReference>
<dbReference type="InterPro" id="IPR050148">
    <property type="entry name" value="Terpene_synthase-like"/>
</dbReference>
<dbReference type="Gene3D" id="1.50.10.160">
    <property type="match status" value="1"/>
</dbReference>
<dbReference type="Gene3D" id="1.10.600.10">
    <property type="entry name" value="Farnesyl Diphosphate Synthase"/>
    <property type="match status" value="1"/>
</dbReference>
<feature type="region of interest" description="Disordered" evidence="5">
    <location>
        <begin position="982"/>
        <end position="1007"/>
    </location>
</feature>
<reference evidence="8 9" key="1">
    <citation type="journal article" date="2011" name="Science">
        <title>The Selaginella genome identifies genetic changes associated with the evolution of vascular plants.</title>
        <authorList>
            <person name="Banks J.A."/>
            <person name="Nishiyama T."/>
            <person name="Hasebe M."/>
            <person name="Bowman J.L."/>
            <person name="Gribskov M."/>
            <person name="dePamphilis C."/>
            <person name="Albert V.A."/>
            <person name="Aono N."/>
            <person name="Aoyama T."/>
            <person name="Ambrose B.A."/>
            <person name="Ashton N.W."/>
            <person name="Axtell M.J."/>
            <person name="Barker E."/>
            <person name="Barker M.S."/>
            <person name="Bennetzen J.L."/>
            <person name="Bonawitz N.D."/>
            <person name="Chapple C."/>
            <person name="Cheng C."/>
            <person name="Correa L.G."/>
            <person name="Dacre M."/>
            <person name="DeBarry J."/>
            <person name="Dreyer I."/>
            <person name="Elias M."/>
            <person name="Engstrom E.M."/>
            <person name="Estelle M."/>
            <person name="Feng L."/>
            <person name="Finet C."/>
            <person name="Floyd S.K."/>
            <person name="Frommer W.B."/>
            <person name="Fujita T."/>
            <person name="Gramzow L."/>
            <person name="Gutensohn M."/>
            <person name="Harholt J."/>
            <person name="Hattori M."/>
            <person name="Heyl A."/>
            <person name="Hirai T."/>
            <person name="Hiwatashi Y."/>
            <person name="Ishikawa M."/>
            <person name="Iwata M."/>
            <person name="Karol K.G."/>
            <person name="Koehler B."/>
            <person name="Kolukisaoglu U."/>
            <person name="Kubo M."/>
            <person name="Kurata T."/>
            <person name="Lalonde S."/>
            <person name="Li K."/>
            <person name="Li Y."/>
            <person name="Litt A."/>
            <person name="Lyons E."/>
            <person name="Manning G."/>
            <person name="Maruyama T."/>
            <person name="Michael T.P."/>
            <person name="Mikami K."/>
            <person name="Miyazaki S."/>
            <person name="Morinaga S."/>
            <person name="Murata T."/>
            <person name="Mueller-Roeber B."/>
            <person name="Nelson D.R."/>
            <person name="Obara M."/>
            <person name="Oguri Y."/>
            <person name="Olmstead R.G."/>
            <person name="Onodera N."/>
            <person name="Petersen B.L."/>
            <person name="Pils B."/>
            <person name="Prigge M."/>
            <person name="Rensing S.A."/>
            <person name="Riano-Pachon D.M."/>
            <person name="Roberts A.W."/>
            <person name="Sato Y."/>
            <person name="Scheller H.V."/>
            <person name="Schulz B."/>
            <person name="Schulz C."/>
            <person name="Shakirov E.V."/>
            <person name="Shibagaki N."/>
            <person name="Shinohara N."/>
            <person name="Shippen D.E."/>
            <person name="Soerensen I."/>
            <person name="Sotooka R."/>
            <person name="Sugimoto N."/>
            <person name="Sugita M."/>
            <person name="Sumikawa N."/>
            <person name="Tanurdzic M."/>
            <person name="Theissen G."/>
            <person name="Ulvskov P."/>
            <person name="Wakazuki S."/>
            <person name="Weng J.K."/>
            <person name="Willats W.W."/>
            <person name="Wipf D."/>
            <person name="Wolf P.G."/>
            <person name="Yang L."/>
            <person name="Zimmer A.D."/>
            <person name="Zhu Q."/>
            <person name="Mitros T."/>
            <person name="Hellsten U."/>
            <person name="Loque D."/>
            <person name="Otillar R."/>
            <person name="Salamov A."/>
            <person name="Schmutz J."/>
            <person name="Shapiro H."/>
            <person name="Lindquist E."/>
            <person name="Lucas S."/>
            <person name="Rokhsar D."/>
            <person name="Grigoriev I.V."/>
        </authorList>
    </citation>
    <scope>NUCLEOTIDE SEQUENCE [LARGE SCALE GENOMIC DNA]</scope>
</reference>
<sequence>MQGVKTQSAIWLRVAFPLASLLALLFVIHQLPHKLLLRYSSHIFVLLQCLWGREREREQGGRSSRKWQQQLLLLLLELHGRQPPPPLPLPCSAQKLEARGKETKLLTPVMTSAANCLSGGSLFCSQAAMMLPKLRLHCVQCRPHQFQFHLACKLPDGSFQHLGKSQKYVLQDPVRPEVLIGILLGLQTIPATDGGRKWELVETVRSMLNSLHDGEISVSAYDTAWVARVPALDGSNTPQFPMCLNWIMNNQLEDGSWGDRDLFLTYDRICSALACAIALKTWNTGDKIVHKALEFIRKTMPKMELEDSTHMPIGFEIVFPAMIEEAMALELDIDYTAPVLQTIYAERKKKLERIPMNVVQNYPTTLLHSLEGLHKTIDWDKVIKLQSPDGSLLFSPASTACALMHTGNEKCLQYLNNLVKRFNCAVPNVYPVDLFEHLWIVDRLQRLGISRYFTQEIKSALDYVYRYWTDKGIAWARGSPVQDADDTSMAFRLLRSHGYDISPDAFKTFQEGDSFVCFSGQAGQAVTGMYNLYRASQVMFPGETILEEAGSFARKFLEGKRQENQLYDKWIISKDLPGEVEFALDNPMHARLERLATRRYIDQYAADDVWIGKSLYRMPFVNNPIFLELAKADFNMCRALHRKEFQQLERWYDESSLSMFKGFSRSKLEQTFYSAAATIFEPELSPARLIWSQCWFLSLGINEYFDYQGSTKELEDLINNVERWNVNSLGNCSAKVKILFVELYNIVQNHSKQGFLYQGRSIGGALREIWKTWLSSLLQRTKWKMSDNYPTLEEYLKASHSSIEPAVRSTVYFVGETLATGDLKDSAICQMMNTASRLVQDTHTDKVDSSLNSITIYLEENPQLTESEALSQVQALANKNMQKLLYETLQPGALPQACKQLFLNAARIMNVFPGICYRVFSFTDQVPETQVFLTVKESVNYSGEMTPSNNSNHSLAARNCFAALQRPRHILYNKAKCQTTTSKESDYSKRKRTRSRSQTRCRNREGN</sequence>